<sequence>MVRMSAASIAGFILVFVESYIVMQLKGYKTIDFGGISPFVSIWSMNFFLVFSILTQVKHWYLAREEERETEYAKNDR</sequence>
<keyword evidence="1" id="KW-0812">Transmembrane</keyword>
<keyword evidence="1" id="KW-0472">Membrane</keyword>
<keyword evidence="1" id="KW-1133">Transmembrane helix</keyword>
<gene>
    <name evidence="2" type="ORF">D1970_08645</name>
</gene>
<name>A0A398BE89_9BACI</name>
<accession>A0A398BE89</accession>
<organism evidence="2 3">
    <name type="scientific">Mesobacillus zeae</name>
    <dbReference type="NCBI Taxonomy" id="1917180"/>
    <lineage>
        <taxon>Bacteria</taxon>
        <taxon>Bacillati</taxon>
        <taxon>Bacillota</taxon>
        <taxon>Bacilli</taxon>
        <taxon>Bacillales</taxon>
        <taxon>Bacillaceae</taxon>
        <taxon>Mesobacillus</taxon>
    </lineage>
</organism>
<keyword evidence="3" id="KW-1185">Reference proteome</keyword>
<reference evidence="2 3" key="1">
    <citation type="submission" date="2018-08" db="EMBL/GenBank/DDBJ databases">
        <title>Bacillus jemisoniae sp. nov., Bacillus chryseoplanitiae sp. nov., Bacillus resnikiae sp. nov., and Bacillus frankliniae sp. nov., isolated from Viking spacecraft and associated surfaces.</title>
        <authorList>
            <person name="Seuylemezian A."/>
            <person name="Vaishampayan P."/>
        </authorList>
    </citation>
    <scope>NUCLEOTIDE SEQUENCE [LARGE SCALE GENOMIC DNA]</scope>
    <source>
        <strain evidence="2 3">JJ-247</strain>
    </source>
</reference>
<evidence type="ECO:0000256" key="1">
    <source>
        <dbReference type="SAM" id="Phobius"/>
    </source>
</evidence>
<comment type="caution">
    <text evidence="2">The sequence shown here is derived from an EMBL/GenBank/DDBJ whole genome shotgun (WGS) entry which is preliminary data.</text>
</comment>
<dbReference type="Proteomes" id="UP000265816">
    <property type="component" value="Unassembled WGS sequence"/>
</dbReference>
<feature type="transmembrane region" description="Helical" evidence="1">
    <location>
        <begin position="35"/>
        <end position="54"/>
    </location>
</feature>
<dbReference type="AlphaFoldDB" id="A0A398BE89"/>
<proteinExistence type="predicted"/>
<dbReference type="OrthoDB" id="2918447at2"/>
<protein>
    <submittedName>
        <fullName evidence="2">Uncharacterized protein</fullName>
    </submittedName>
</protein>
<evidence type="ECO:0000313" key="3">
    <source>
        <dbReference type="Proteomes" id="UP000265816"/>
    </source>
</evidence>
<evidence type="ECO:0000313" key="2">
    <source>
        <dbReference type="EMBL" id="RID85893.1"/>
    </source>
</evidence>
<dbReference type="EMBL" id="QWVT01000015">
    <property type="protein sequence ID" value="RID85893.1"/>
    <property type="molecule type" value="Genomic_DNA"/>
</dbReference>